<keyword evidence="16" id="KW-1185">Reference proteome</keyword>
<dbReference type="OrthoDB" id="9812811at2"/>
<dbReference type="GO" id="GO:0005737">
    <property type="term" value="C:cytoplasm"/>
    <property type="evidence" value="ECO:0007669"/>
    <property type="project" value="TreeGrafter"/>
</dbReference>
<evidence type="ECO:0000256" key="1">
    <source>
        <dbReference type="ARBA" id="ARBA00003330"/>
    </source>
</evidence>
<keyword evidence="6" id="KW-0560">Oxidoreductase</keyword>
<dbReference type="InterPro" id="IPR000866">
    <property type="entry name" value="AhpC/TSA"/>
</dbReference>
<evidence type="ECO:0000256" key="11">
    <source>
        <dbReference type="ARBA" id="ARBA00042639"/>
    </source>
</evidence>
<keyword evidence="8" id="KW-0676">Redox-active center</keyword>
<dbReference type="Gene3D" id="3.40.30.10">
    <property type="entry name" value="Glutaredoxin"/>
    <property type="match status" value="1"/>
</dbReference>
<evidence type="ECO:0000259" key="14">
    <source>
        <dbReference type="PROSITE" id="PS51352"/>
    </source>
</evidence>
<evidence type="ECO:0000256" key="7">
    <source>
        <dbReference type="ARBA" id="ARBA00023157"/>
    </source>
</evidence>
<reference evidence="15 16" key="1">
    <citation type="submission" date="2016-10" db="EMBL/GenBank/DDBJ databases">
        <authorList>
            <person name="de Groot N.N."/>
        </authorList>
    </citation>
    <scope>NUCLEOTIDE SEQUENCE [LARGE SCALE GENOMIC DNA]</scope>
    <source>
        <strain evidence="15 16">DSM 18684</strain>
    </source>
</reference>
<proteinExistence type="inferred from homology"/>
<evidence type="ECO:0000313" key="16">
    <source>
        <dbReference type="Proteomes" id="UP000199666"/>
    </source>
</evidence>
<dbReference type="InterPro" id="IPR050924">
    <property type="entry name" value="Peroxiredoxin_BCP/PrxQ"/>
</dbReference>
<evidence type="ECO:0000313" key="15">
    <source>
        <dbReference type="EMBL" id="SFH17567.1"/>
    </source>
</evidence>
<evidence type="ECO:0000256" key="12">
    <source>
        <dbReference type="ARBA" id="ARBA00049091"/>
    </source>
</evidence>
<name>A0A1I2XWW4_9SPHI</name>
<evidence type="ECO:0000256" key="9">
    <source>
        <dbReference type="ARBA" id="ARBA00032824"/>
    </source>
</evidence>
<dbReference type="PIRSF" id="PIRSF000239">
    <property type="entry name" value="AHPC"/>
    <property type="match status" value="1"/>
</dbReference>
<dbReference type="NCBIfam" id="NF006960">
    <property type="entry name" value="PRK09437.1"/>
    <property type="match status" value="1"/>
</dbReference>
<feature type="domain" description="Thioredoxin" evidence="14">
    <location>
        <begin position="3"/>
        <end position="152"/>
    </location>
</feature>
<evidence type="ECO:0000256" key="6">
    <source>
        <dbReference type="ARBA" id="ARBA00023002"/>
    </source>
</evidence>
<evidence type="ECO:0000256" key="2">
    <source>
        <dbReference type="ARBA" id="ARBA00011245"/>
    </source>
</evidence>
<evidence type="ECO:0000256" key="5">
    <source>
        <dbReference type="ARBA" id="ARBA00022862"/>
    </source>
</evidence>
<comment type="function">
    <text evidence="1">Thiol-specific peroxidase that catalyzes the reduction of hydrogen peroxide and organic hydroperoxides to water and alcohols, respectively. Plays a role in cell protection against oxidative stress by detoxifying peroxides and as sensor of hydrogen peroxide-mediated signaling events.</text>
</comment>
<dbReference type="InterPro" id="IPR024706">
    <property type="entry name" value="Peroxiredoxin_AhpC-typ"/>
</dbReference>
<organism evidence="15 16">
    <name type="scientific">Pedobacter insulae</name>
    <dbReference type="NCBI Taxonomy" id="414048"/>
    <lineage>
        <taxon>Bacteria</taxon>
        <taxon>Pseudomonadati</taxon>
        <taxon>Bacteroidota</taxon>
        <taxon>Sphingobacteriia</taxon>
        <taxon>Sphingobacteriales</taxon>
        <taxon>Sphingobacteriaceae</taxon>
        <taxon>Pedobacter</taxon>
    </lineage>
</organism>
<dbReference type="EMBL" id="FOPP01000006">
    <property type="protein sequence ID" value="SFH17567.1"/>
    <property type="molecule type" value="Genomic_DNA"/>
</dbReference>
<dbReference type="InterPro" id="IPR013766">
    <property type="entry name" value="Thioredoxin_domain"/>
</dbReference>
<dbReference type="FunFam" id="3.40.30.10:FF:000007">
    <property type="entry name" value="Thioredoxin-dependent thiol peroxidase"/>
    <property type="match status" value="1"/>
</dbReference>
<protein>
    <recommendedName>
        <fullName evidence="3">thioredoxin-dependent peroxiredoxin</fullName>
        <ecNumber evidence="3">1.11.1.24</ecNumber>
    </recommendedName>
    <alternativeName>
        <fullName evidence="9">Thioredoxin peroxidase</fullName>
    </alternativeName>
    <alternativeName>
        <fullName evidence="11">Thioredoxin-dependent peroxiredoxin Bcp</fullName>
    </alternativeName>
</protein>
<dbReference type="InterPro" id="IPR036249">
    <property type="entry name" value="Thioredoxin-like_sf"/>
</dbReference>
<comment type="subunit">
    <text evidence="2">Monomer.</text>
</comment>
<dbReference type="STRING" id="414048.SAMN04489864_10671"/>
<evidence type="ECO:0000256" key="13">
    <source>
        <dbReference type="PIRSR" id="PIRSR000239-1"/>
    </source>
</evidence>
<evidence type="ECO:0000256" key="8">
    <source>
        <dbReference type="ARBA" id="ARBA00023284"/>
    </source>
</evidence>
<dbReference type="SUPFAM" id="SSF52833">
    <property type="entry name" value="Thioredoxin-like"/>
    <property type="match status" value="1"/>
</dbReference>
<gene>
    <name evidence="15" type="ORF">SAMN04489864_10671</name>
</gene>
<keyword evidence="7" id="KW-1015">Disulfide bond</keyword>
<comment type="catalytic activity">
    <reaction evidence="12">
        <text>a hydroperoxide + [thioredoxin]-dithiol = an alcohol + [thioredoxin]-disulfide + H2O</text>
        <dbReference type="Rhea" id="RHEA:62620"/>
        <dbReference type="Rhea" id="RHEA-COMP:10698"/>
        <dbReference type="Rhea" id="RHEA-COMP:10700"/>
        <dbReference type="ChEBI" id="CHEBI:15377"/>
        <dbReference type="ChEBI" id="CHEBI:29950"/>
        <dbReference type="ChEBI" id="CHEBI:30879"/>
        <dbReference type="ChEBI" id="CHEBI:35924"/>
        <dbReference type="ChEBI" id="CHEBI:50058"/>
        <dbReference type="EC" id="1.11.1.24"/>
    </reaction>
</comment>
<dbReference type="Proteomes" id="UP000199666">
    <property type="component" value="Unassembled WGS sequence"/>
</dbReference>
<evidence type="ECO:0000256" key="4">
    <source>
        <dbReference type="ARBA" id="ARBA00022559"/>
    </source>
</evidence>
<dbReference type="PANTHER" id="PTHR42801">
    <property type="entry name" value="THIOREDOXIN-DEPENDENT PEROXIDE REDUCTASE"/>
    <property type="match status" value="1"/>
</dbReference>
<dbReference type="AlphaFoldDB" id="A0A1I2XWW4"/>
<dbReference type="PROSITE" id="PS51352">
    <property type="entry name" value="THIOREDOXIN_2"/>
    <property type="match status" value="1"/>
</dbReference>
<dbReference type="GO" id="GO:0008379">
    <property type="term" value="F:thioredoxin peroxidase activity"/>
    <property type="evidence" value="ECO:0007669"/>
    <property type="project" value="TreeGrafter"/>
</dbReference>
<accession>A0A1I2XWW4</accession>
<comment type="similarity">
    <text evidence="10">Belongs to the peroxiredoxin family. BCP/PrxQ subfamily.</text>
</comment>
<dbReference type="EC" id="1.11.1.24" evidence="3"/>
<dbReference type="GO" id="GO:0034599">
    <property type="term" value="P:cellular response to oxidative stress"/>
    <property type="evidence" value="ECO:0007669"/>
    <property type="project" value="TreeGrafter"/>
</dbReference>
<keyword evidence="5" id="KW-0049">Antioxidant</keyword>
<keyword evidence="4" id="KW-0575">Peroxidase</keyword>
<dbReference type="Pfam" id="PF00578">
    <property type="entry name" value="AhpC-TSA"/>
    <property type="match status" value="1"/>
</dbReference>
<dbReference type="CDD" id="cd03017">
    <property type="entry name" value="PRX_BCP"/>
    <property type="match status" value="1"/>
</dbReference>
<dbReference type="GO" id="GO:0045454">
    <property type="term" value="P:cell redox homeostasis"/>
    <property type="evidence" value="ECO:0007669"/>
    <property type="project" value="TreeGrafter"/>
</dbReference>
<evidence type="ECO:0000256" key="10">
    <source>
        <dbReference type="ARBA" id="ARBA00038489"/>
    </source>
</evidence>
<dbReference type="PANTHER" id="PTHR42801:SF4">
    <property type="entry name" value="AHPC_TSA FAMILY PROTEIN"/>
    <property type="match status" value="1"/>
</dbReference>
<dbReference type="RefSeq" id="WP_090994109.1">
    <property type="nucleotide sequence ID" value="NZ_FOPP01000006.1"/>
</dbReference>
<feature type="active site" description="Cysteine sulfenic acid (-SOH) intermediate; for peroxidase activity" evidence="13">
    <location>
        <position position="45"/>
    </location>
</feature>
<sequence>MELKQGDQAPKFTSTDQNGNTVTLNQFKGKKVVLYFYPKDNTPGCTAEACDFRDNYQGLVAKGIEVLGVSVDDEKSHQKFVTKFNLPFTLLADTDHKIVEAYGVWGEKNMYGKKYMGTVRTTFIIDEEGTIAHIITKVDTKNPSEQVLSLLA</sequence>
<evidence type="ECO:0000256" key="3">
    <source>
        <dbReference type="ARBA" id="ARBA00013017"/>
    </source>
</evidence>